<evidence type="ECO:0000256" key="14">
    <source>
        <dbReference type="HAMAP-Rule" id="MF_00052"/>
    </source>
</evidence>
<evidence type="ECO:0000256" key="4">
    <source>
        <dbReference type="ARBA" id="ARBA00004496"/>
    </source>
</evidence>
<feature type="binding site" evidence="14 15">
    <location>
        <position position="169"/>
    </location>
    <ligand>
        <name>a divalent metal cation</name>
        <dbReference type="ChEBI" id="CHEBI:60240"/>
    </ligand>
</feature>
<evidence type="ECO:0000256" key="1">
    <source>
        <dbReference type="ARBA" id="ARBA00000077"/>
    </source>
</evidence>
<dbReference type="CDD" id="cd07182">
    <property type="entry name" value="RNase_HII_bacteria_HII_like"/>
    <property type="match status" value="1"/>
</dbReference>
<evidence type="ECO:0000256" key="16">
    <source>
        <dbReference type="RuleBase" id="RU003515"/>
    </source>
</evidence>
<dbReference type="InterPro" id="IPR022898">
    <property type="entry name" value="RNase_HII"/>
</dbReference>
<dbReference type="EC" id="3.1.26.4" evidence="6 14"/>
<reference evidence="19" key="1">
    <citation type="journal article" date="2019" name="Int. J. Syst. Evol. Microbiol.">
        <title>The Global Catalogue of Microorganisms (GCM) 10K type strain sequencing project: providing services to taxonomists for standard genome sequencing and annotation.</title>
        <authorList>
            <consortium name="The Broad Institute Genomics Platform"/>
            <consortium name="The Broad Institute Genome Sequencing Center for Infectious Disease"/>
            <person name="Wu L."/>
            <person name="Ma J."/>
        </authorList>
    </citation>
    <scope>NUCLEOTIDE SEQUENCE [LARGE SCALE GENOMIC DNA]</scope>
    <source>
        <strain evidence="19">JCM 15395</strain>
    </source>
</reference>
<evidence type="ECO:0000256" key="7">
    <source>
        <dbReference type="ARBA" id="ARBA00019179"/>
    </source>
</evidence>
<comment type="caution">
    <text evidence="18">The sequence shown here is derived from an EMBL/GenBank/DDBJ whole genome shotgun (WGS) entry which is preliminary data.</text>
</comment>
<dbReference type="Gene3D" id="3.30.420.10">
    <property type="entry name" value="Ribonuclease H-like superfamily/Ribonuclease H"/>
    <property type="match status" value="1"/>
</dbReference>
<feature type="binding site" evidence="14 15">
    <location>
        <position position="77"/>
    </location>
    <ligand>
        <name>a divalent metal cation</name>
        <dbReference type="ChEBI" id="CHEBI:60240"/>
    </ligand>
</feature>
<dbReference type="RefSeq" id="WP_343815378.1">
    <property type="nucleotide sequence ID" value="NZ_BAAADS010000025.1"/>
</dbReference>
<comment type="similarity">
    <text evidence="5 14 16">Belongs to the RNase HII family.</text>
</comment>
<keyword evidence="8 14" id="KW-0963">Cytoplasm</keyword>
<dbReference type="InterPro" id="IPR012337">
    <property type="entry name" value="RNaseH-like_sf"/>
</dbReference>
<keyword evidence="11 14" id="KW-0255">Endonuclease</keyword>
<dbReference type="HAMAP" id="MF_00052_B">
    <property type="entry name" value="RNase_HII_B"/>
    <property type="match status" value="1"/>
</dbReference>
<evidence type="ECO:0000256" key="3">
    <source>
        <dbReference type="ARBA" id="ARBA00004065"/>
    </source>
</evidence>
<dbReference type="PANTHER" id="PTHR10954">
    <property type="entry name" value="RIBONUCLEASE H2 SUBUNIT A"/>
    <property type="match status" value="1"/>
</dbReference>
<evidence type="ECO:0000313" key="19">
    <source>
        <dbReference type="Proteomes" id="UP001500866"/>
    </source>
</evidence>
<evidence type="ECO:0000256" key="11">
    <source>
        <dbReference type="ARBA" id="ARBA00022759"/>
    </source>
</evidence>
<dbReference type="Proteomes" id="UP001500866">
    <property type="component" value="Unassembled WGS sequence"/>
</dbReference>
<keyword evidence="12 14" id="KW-0378">Hydrolase</keyword>
<keyword evidence="13 14" id="KW-0464">Manganese</keyword>
<dbReference type="PROSITE" id="PS51975">
    <property type="entry name" value="RNASE_H_2"/>
    <property type="match status" value="1"/>
</dbReference>
<accession>A0ABP3RQP7</accession>
<keyword evidence="19" id="KW-1185">Reference proteome</keyword>
<dbReference type="PANTHER" id="PTHR10954:SF18">
    <property type="entry name" value="RIBONUCLEASE HII"/>
    <property type="match status" value="1"/>
</dbReference>
<name>A0ABP3RQP7_9BACI</name>
<comment type="catalytic activity">
    <reaction evidence="1 14 15 16">
        <text>Endonucleolytic cleavage to 5'-phosphomonoester.</text>
        <dbReference type="EC" id="3.1.26.4"/>
    </reaction>
</comment>
<evidence type="ECO:0000256" key="2">
    <source>
        <dbReference type="ARBA" id="ARBA00001946"/>
    </source>
</evidence>
<comment type="cofactor">
    <cofactor evidence="2">
        <name>Mg(2+)</name>
        <dbReference type="ChEBI" id="CHEBI:18420"/>
    </cofactor>
</comment>
<dbReference type="Pfam" id="PF01351">
    <property type="entry name" value="RNase_HII"/>
    <property type="match status" value="1"/>
</dbReference>
<protein>
    <recommendedName>
        <fullName evidence="7 14">Ribonuclease HII</fullName>
        <shortName evidence="14">RNase HII</shortName>
        <ecNumber evidence="6 14">3.1.26.4</ecNumber>
    </recommendedName>
</protein>
<feature type="binding site" evidence="14 15">
    <location>
        <position position="78"/>
    </location>
    <ligand>
        <name>a divalent metal cation</name>
        <dbReference type="ChEBI" id="CHEBI:60240"/>
    </ligand>
</feature>
<dbReference type="InterPro" id="IPR036397">
    <property type="entry name" value="RNaseH_sf"/>
</dbReference>
<keyword evidence="10 14" id="KW-0479">Metal-binding</keyword>
<evidence type="ECO:0000256" key="10">
    <source>
        <dbReference type="ARBA" id="ARBA00022723"/>
    </source>
</evidence>
<evidence type="ECO:0000256" key="6">
    <source>
        <dbReference type="ARBA" id="ARBA00012180"/>
    </source>
</evidence>
<comment type="subcellular location">
    <subcellularLocation>
        <location evidence="4 14">Cytoplasm</location>
    </subcellularLocation>
</comment>
<proteinExistence type="inferred from homology"/>
<evidence type="ECO:0000256" key="15">
    <source>
        <dbReference type="PROSITE-ProRule" id="PRU01319"/>
    </source>
</evidence>
<evidence type="ECO:0000259" key="17">
    <source>
        <dbReference type="PROSITE" id="PS51975"/>
    </source>
</evidence>
<gene>
    <name evidence="14" type="primary">rnhB</name>
    <name evidence="18" type="ORF">GCM10009001_32020</name>
</gene>
<dbReference type="NCBIfam" id="NF000594">
    <property type="entry name" value="PRK00015.1-1"/>
    <property type="match status" value="1"/>
</dbReference>
<evidence type="ECO:0000256" key="5">
    <source>
        <dbReference type="ARBA" id="ARBA00007383"/>
    </source>
</evidence>
<organism evidence="18 19">
    <name type="scientific">Virgibacillus siamensis</name>
    <dbReference type="NCBI Taxonomy" id="480071"/>
    <lineage>
        <taxon>Bacteria</taxon>
        <taxon>Bacillati</taxon>
        <taxon>Bacillota</taxon>
        <taxon>Bacilli</taxon>
        <taxon>Bacillales</taxon>
        <taxon>Bacillaceae</taxon>
        <taxon>Virgibacillus</taxon>
    </lineage>
</organism>
<dbReference type="SUPFAM" id="SSF53098">
    <property type="entry name" value="Ribonuclease H-like"/>
    <property type="match status" value="1"/>
</dbReference>
<evidence type="ECO:0000256" key="9">
    <source>
        <dbReference type="ARBA" id="ARBA00022722"/>
    </source>
</evidence>
<evidence type="ECO:0000256" key="8">
    <source>
        <dbReference type="ARBA" id="ARBA00022490"/>
    </source>
</evidence>
<keyword evidence="9 14" id="KW-0540">Nuclease</keyword>
<dbReference type="EMBL" id="BAAADS010000025">
    <property type="protein sequence ID" value="GAA0612395.1"/>
    <property type="molecule type" value="Genomic_DNA"/>
</dbReference>
<dbReference type="NCBIfam" id="NF000595">
    <property type="entry name" value="PRK00015.1-3"/>
    <property type="match status" value="1"/>
</dbReference>
<dbReference type="InterPro" id="IPR024567">
    <property type="entry name" value="RNase_HII/HIII_dom"/>
</dbReference>
<comment type="function">
    <text evidence="3 14 16">Endonuclease that specifically degrades the RNA of RNA-DNA hybrids.</text>
</comment>
<sequence>MKKESIAVIKQLLESDNVTGTLVNELRTDERKGVQQLIERYDKKKLNEHELEQQYTRMCWYEQKSYVKSHQFIAGIDEAGRGPLAGPVVAAAVILPENFKLLGLNDSKQLNEKTRNKFYNIIKKNAVSYGISILSNQEIDQVNIYEATKLAMYRAIDQLDPKPDHVLIDAVTLEKLPCSSEAITKGDQKSVSIAAASILAKVTRDTKMKQLHETYPVYGFASNMGYGTKEHLEALRSYGTTPYHRNSFAPVREASPR</sequence>
<evidence type="ECO:0000256" key="12">
    <source>
        <dbReference type="ARBA" id="ARBA00022801"/>
    </source>
</evidence>
<evidence type="ECO:0000256" key="13">
    <source>
        <dbReference type="ARBA" id="ARBA00023211"/>
    </source>
</evidence>
<evidence type="ECO:0000313" key="18">
    <source>
        <dbReference type="EMBL" id="GAA0612395.1"/>
    </source>
</evidence>
<dbReference type="InterPro" id="IPR001352">
    <property type="entry name" value="RNase_HII/HIII"/>
</dbReference>
<comment type="cofactor">
    <cofactor evidence="14 15">
        <name>Mn(2+)</name>
        <dbReference type="ChEBI" id="CHEBI:29035"/>
    </cofactor>
    <cofactor evidence="14 15">
        <name>Mg(2+)</name>
        <dbReference type="ChEBI" id="CHEBI:18420"/>
    </cofactor>
    <text evidence="14 15">Manganese or magnesium. Binds 1 divalent metal ion per monomer in the absence of substrate. May bind a second metal ion after substrate binding.</text>
</comment>
<feature type="domain" description="RNase H type-2" evidence="17">
    <location>
        <begin position="71"/>
        <end position="257"/>
    </location>
</feature>